<proteinExistence type="predicted"/>
<dbReference type="STRING" id="4537.A0A0E0KQ49"/>
<dbReference type="Gramene" id="OPUNC04G09370.1">
    <property type="protein sequence ID" value="OPUNC04G09370.1"/>
    <property type="gene ID" value="OPUNC04G09370"/>
</dbReference>
<dbReference type="EnsemblPlants" id="OPUNC04G09370.1">
    <property type="protein sequence ID" value="OPUNC04G09370.1"/>
    <property type="gene ID" value="OPUNC04G09370"/>
</dbReference>
<dbReference type="Proteomes" id="UP000026962">
    <property type="component" value="Chromosome 4"/>
</dbReference>
<reference evidence="1" key="1">
    <citation type="submission" date="2015-04" db="UniProtKB">
        <authorList>
            <consortium name="EnsemblPlants"/>
        </authorList>
    </citation>
    <scope>IDENTIFICATION</scope>
</reference>
<name>A0A0E0KQ49_ORYPU</name>
<organism evidence="1">
    <name type="scientific">Oryza punctata</name>
    <name type="common">Red rice</name>
    <dbReference type="NCBI Taxonomy" id="4537"/>
    <lineage>
        <taxon>Eukaryota</taxon>
        <taxon>Viridiplantae</taxon>
        <taxon>Streptophyta</taxon>
        <taxon>Embryophyta</taxon>
        <taxon>Tracheophyta</taxon>
        <taxon>Spermatophyta</taxon>
        <taxon>Magnoliopsida</taxon>
        <taxon>Liliopsida</taxon>
        <taxon>Poales</taxon>
        <taxon>Poaceae</taxon>
        <taxon>BOP clade</taxon>
        <taxon>Oryzoideae</taxon>
        <taxon>Oryzeae</taxon>
        <taxon>Oryzinae</taxon>
        <taxon>Oryza</taxon>
    </lineage>
</organism>
<accession>A0A0E0KQ49</accession>
<keyword evidence="2" id="KW-1185">Reference proteome</keyword>
<dbReference type="AlphaFoldDB" id="A0A0E0KQ49"/>
<protein>
    <submittedName>
        <fullName evidence="1">Uncharacterized protein</fullName>
    </submittedName>
</protein>
<sequence>MAVQAQRLAQAFPYDLHAAGGGALFLDEVGGECAPMAAVAGIGGAVFGFGDVPRSVLTCNGGDNGEYGFVERKRPRVAASLLEDQRAVLAHAMAAPLQGISPFGDVVGRAACSGAASTSGRRMDDAGGISQGLLSQLYHHGEGNVEAH</sequence>
<dbReference type="HOGENOM" id="CLU_038018_1_1_1"/>
<evidence type="ECO:0000313" key="1">
    <source>
        <dbReference type="EnsemblPlants" id="OPUNC04G09370.1"/>
    </source>
</evidence>
<reference evidence="1" key="2">
    <citation type="submission" date="2018-05" db="EMBL/GenBank/DDBJ databases">
        <title>OpunRS2 (Oryza punctata Reference Sequence Version 2).</title>
        <authorList>
            <person name="Zhang J."/>
            <person name="Kudrna D."/>
            <person name="Lee S."/>
            <person name="Talag J."/>
            <person name="Welchert J."/>
            <person name="Wing R.A."/>
        </authorList>
    </citation>
    <scope>NUCLEOTIDE SEQUENCE [LARGE SCALE GENOMIC DNA]</scope>
</reference>
<evidence type="ECO:0000313" key="2">
    <source>
        <dbReference type="Proteomes" id="UP000026962"/>
    </source>
</evidence>